<protein>
    <recommendedName>
        <fullName evidence="3">Reverse transcriptase</fullName>
    </recommendedName>
</protein>
<dbReference type="Proteomes" id="UP001159042">
    <property type="component" value="Unassembled WGS sequence"/>
</dbReference>
<sequence>MVLCGDEYKEGEILVTEDGTQTGELSRNESFRNMFVDVKHRLEVAGEKNCDRYNLRRRHVEFLPNQLVWRKNYVLSDAAKYFSQKLAPKYIGPLLVHKRVSPWTYELRDSIGNSKGVWHIKDLKAAEDMTLEPTATD</sequence>
<gene>
    <name evidence="1" type="ORF">NQ315_007343</name>
</gene>
<dbReference type="AlphaFoldDB" id="A0AAV8V4P7"/>
<dbReference type="EMBL" id="JANEYG010000794">
    <property type="protein sequence ID" value="KAJ8909246.1"/>
    <property type="molecule type" value="Genomic_DNA"/>
</dbReference>
<organism evidence="1 2">
    <name type="scientific">Exocentrus adspersus</name>
    <dbReference type="NCBI Taxonomy" id="1586481"/>
    <lineage>
        <taxon>Eukaryota</taxon>
        <taxon>Metazoa</taxon>
        <taxon>Ecdysozoa</taxon>
        <taxon>Arthropoda</taxon>
        <taxon>Hexapoda</taxon>
        <taxon>Insecta</taxon>
        <taxon>Pterygota</taxon>
        <taxon>Neoptera</taxon>
        <taxon>Endopterygota</taxon>
        <taxon>Coleoptera</taxon>
        <taxon>Polyphaga</taxon>
        <taxon>Cucujiformia</taxon>
        <taxon>Chrysomeloidea</taxon>
        <taxon>Cerambycidae</taxon>
        <taxon>Lamiinae</taxon>
        <taxon>Acanthocinini</taxon>
        <taxon>Exocentrus</taxon>
    </lineage>
</organism>
<evidence type="ECO:0000313" key="2">
    <source>
        <dbReference type="Proteomes" id="UP001159042"/>
    </source>
</evidence>
<reference evidence="1 2" key="1">
    <citation type="journal article" date="2023" name="Insect Mol. Biol.">
        <title>Genome sequencing provides insights into the evolution of gene families encoding plant cell wall-degrading enzymes in longhorned beetles.</title>
        <authorList>
            <person name="Shin N.R."/>
            <person name="Okamura Y."/>
            <person name="Kirsch R."/>
            <person name="Pauchet Y."/>
        </authorList>
    </citation>
    <scope>NUCLEOTIDE SEQUENCE [LARGE SCALE GENOMIC DNA]</scope>
    <source>
        <strain evidence="1">EAD_L_NR</strain>
    </source>
</reference>
<keyword evidence="2" id="KW-1185">Reference proteome</keyword>
<evidence type="ECO:0008006" key="3">
    <source>
        <dbReference type="Google" id="ProtNLM"/>
    </source>
</evidence>
<proteinExistence type="predicted"/>
<name>A0AAV8V4P7_9CUCU</name>
<evidence type="ECO:0000313" key="1">
    <source>
        <dbReference type="EMBL" id="KAJ8909246.1"/>
    </source>
</evidence>
<comment type="caution">
    <text evidence="1">The sequence shown here is derived from an EMBL/GenBank/DDBJ whole genome shotgun (WGS) entry which is preliminary data.</text>
</comment>
<accession>A0AAV8V4P7</accession>